<feature type="chain" id="PRO_5001511174" description="Secreted protein" evidence="1">
    <location>
        <begin position="22"/>
        <end position="162"/>
    </location>
</feature>
<dbReference type="OrthoDB" id="10419248at2759"/>
<dbReference type="Proteomes" id="UP000023758">
    <property type="component" value="Unassembled WGS sequence"/>
</dbReference>
<dbReference type="AlphaFoldDB" id="A0A022W1C5"/>
<dbReference type="EMBL" id="KK207855">
    <property type="protein sequence ID" value="EZF52210.1"/>
    <property type="molecule type" value="Genomic_DNA"/>
</dbReference>
<proteinExistence type="predicted"/>
<protein>
    <recommendedName>
        <fullName evidence="3">Secreted protein</fullName>
    </recommendedName>
</protein>
<feature type="signal peptide" evidence="1">
    <location>
        <begin position="1"/>
        <end position="21"/>
    </location>
</feature>
<dbReference type="HOGENOM" id="CLU_1636644_0_0_1"/>
<reference evidence="2" key="1">
    <citation type="submission" date="2014-02" db="EMBL/GenBank/DDBJ databases">
        <title>The Genome Sequence of Trichophyton rubrum (morphotype fischeri) CBS 288.86.</title>
        <authorList>
            <consortium name="The Broad Institute Genomics Platform"/>
            <person name="Cuomo C.A."/>
            <person name="White T.C."/>
            <person name="Graser Y."/>
            <person name="Martinez-Rossi N."/>
            <person name="Heitman J."/>
            <person name="Young S.K."/>
            <person name="Zeng Q."/>
            <person name="Gargeya S."/>
            <person name="Abouelleil A."/>
            <person name="Alvarado L."/>
            <person name="Chapman S.B."/>
            <person name="Gainer-Dewar J."/>
            <person name="Goldberg J."/>
            <person name="Griggs A."/>
            <person name="Gujja S."/>
            <person name="Hansen M."/>
            <person name="Howarth C."/>
            <person name="Imamovic A."/>
            <person name="Larimer J."/>
            <person name="Martinez D."/>
            <person name="Murphy C."/>
            <person name="Pearson M.D."/>
            <person name="Persinoti G."/>
            <person name="Poon T."/>
            <person name="Priest M."/>
            <person name="Roberts A.D."/>
            <person name="Saif S."/>
            <person name="Shea T.D."/>
            <person name="Sykes S.N."/>
            <person name="Wortman J."/>
            <person name="Nusbaum C."/>
            <person name="Birren B."/>
        </authorList>
    </citation>
    <scope>NUCLEOTIDE SEQUENCE [LARGE SCALE GENOMIC DNA]</scope>
    <source>
        <strain evidence="2">CBS 288.86</strain>
    </source>
</reference>
<evidence type="ECO:0008006" key="3">
    <source>
        <dbReference type="Google" id="ProtNLM"/>
    </source>
</evidence>
<name>A0A022W1C5_TRIRU</name>
<evidence type="ECO:0000256" key="1">
    <source>
        <dbReference type="SAM" id="SignalP"/>
    </source>
</evidence>
<gene>
    <name evidence="2" type="ORF">H103_04630</name>
</gene>
<accession>A0A022W1C5</accession>
<organism evidence="2">
    <name type="scientific">Trichophyton rubrum CBS 288.86</name>
    <dbReference type="NCBI Taxonomy" id="1215330"/>
    <lineage>
        <taxon>Eukaryota</taxon>
        <taxon>Fungi</taxon>
        <taxon>Dikarya</taxon>
        <taxon>Ascomycota</taxon>
        <taxon>Pezizomycotina</taxon>
        <taxon>Eurotiomycetes</taxon>
        <taxon>Eurotiomycetidae</taxon>
        <taxon>Onygenales</taxon>
        <taxon>Arthrodermataceae</taxon>
        <taxon>Trichophyton</taxon>
    </lineage>
</organism>
<sequence length="162" mass="18238">MHLFNLPAVCLVAFLAQTCLCLTGNFTILENYNHDVLTISPLDGLLEIKPNATDIWLIEPIPPDRGSHIIRHRKTNQFIYFRRTEDGTTATLSKDAATVVTVAANIPYHCLLFGIRLRSSSGSPYYCTMEANSNTDARRVLRLYQKRPALDFALLPKAFGRK</sequence>
<evidence type="ECO:0000313" key="2">
    <source>
        <dbReference type="EMBL" id="EZF52210.1"/>
    </source>
</evidence>
<keyword evidence="1" id="KW-0732">Signal</keyword>